<dbReference type="AlphaFoldDB" id="A0A8I3A543"/>
<name>A0A8I3A543_9AGAM</name>
<reference evidence="1" key="1">
    <citation type="submission" date="2021-03" db="EMBL/GenBank/DDBJ databases">
        <title>Evolutionary innovations through gain and loss of genes in the ectomycorrhizal Boletales.</title>
        <authorList>
            <person name="Wu G."/>
            <person name="Miyauchi S."/>
            <person name="Morin E."/>
            <person name="Yang Z.-L."/>
            <person name="Xu J."/>
            <person name="Martin F.M."/>
        </authorList>
    </citation>
    <scope>NUCLEOTIDE SEQUENCE</scope>
    <source>
        <strain evidence="1">BR01</strain>
    </source>
</reference>
<protein>
    <submittedName>
        <fullName evidence="1">Uncharacterized protein</fullName>
    </submittedName>
</protein>
<keyword evidence="2" id="KW-1185">Reference proteome</keyword>
<sequence length="140" mass="15605">MSMVTPSLVYVFTEGFMLLARSIDPSVPMLFRALLSPHAKSYKPPKASPGNTVMLPLSPASFLAWNDTIPVPPNPSGRLHPRFVLESSSQKRDRVTWHVKTIVRRWPPLSSSLNGSQDLFKPISDDIGIPDDPPLRDKVF</sequence>
<accession>A0A8I3A543</accession>
<evidence type="ECO:0000313" key="1">
    <source>
        <dbReference type="EMBL" id="KAG6371401.1"/>
    </source>
</evidence>
<comment type="caution">
    <text evidence="1">The sequence shown here is derived from an EMBL/GenBank/DDBJ whole genome shotgun (WGS) entry which is preliminary data.</text>
</comment>
<proteinExistence type="predicted"/>
<dbReference type="EMBL" id="JAGFBS010000034">
    <property type="protein sequence ID" value="KAG6371401.1"/>
    <property type="molecule type" value="Genomic_DNA"/>
</dbReference>
<dbReference type="Proteomes" id="UP000683000">
    <property type="component" value="Unassembled WGS sequence"/>
</dbReference>
<evidence type="ECO:0000313" key="2">
    <source>
        <dbReference type="Proteomes" id="UP000683000"/>
    </source>
</evidence>
<organism evidence="1 2">
    <name type="scientific">Boletus reticuloceps</name>
    <dbReference type="NCBI Taxonomy" id="495285"/>
    <lineage>
        <taxon>Eukaryota</taxon>
        <taxon>Fungi</taxon>
        <taxon>Dikarya</taxon>
        <taxon>Basidiomycota</taxon>
        <taxon>Agaricomycotina</taxon>
        <taxon>Agaricomycetes</taxon>
        <taxon>Agaricomycetidae</taxon>
        <taxon>Boletales</taxon>
        <taxon>Boletineae</taxon>
        <taxon>Boletaceae</taxon>
        <taxon>Boletoideae</taxon>
        <taxon>Boletus</taxon>
    </lineage>
</organism>
<gene>
    <name evidence="1" type="ORF">JVT61DRAFT_9409</name>
</gene>